<dbReference type="InterPro" id="IPR025657">
    <property type="entry name" value="RadC_JAB"/>
</dbReference>
<feature type="domain" description="RadC-like JAB" evidence="1">
    <location>
        <begin position="68"/>
        <end position="110"/>
    </location>
</feature>
<gene>
    <name evidence="2" type="ORF">IQ35_01242</name>
</gene>
<sequence length="112" mass="13379">MPWLPPGRSRHCAGMEDIEIEIVILDEHWRSLHRLRPAEDWRATVRQLLQFKSRWLALHQRRRKDRMATPRPSDIALTRSLYRHLRPLDIILADHVIDARNDRFSFRAAGLL</sequence>
<protein>
    <submittedName>
        <fullName evidence="2">RadC-like JAB domain-containing protein</fullName>
    </submittedName>
</protein>
<evidence type="ECO:0000259" key="1">
    <source>
        <dbReference type="Pfam" id="PF04002"/>
    </source>
</evidence>
<evidence type="ECO:0000313" key="2">
    <source>
        <dbReference type="EMBL" id="TWH96149.1"/>
    </source>
</evidence>
<dbReference type="Gene3D" id="3.40.140.10">
    <property type="entry name" value="Cytidine Deaminase, domain 2"/>
    <property type="match status" value="1"/>
</dbReference>
<dbReference type="Pfam" id="PF04002">
    <property type="entry name" value="RadC"/>
    <property type="match status" value="1"/>
</dbReference>
<reference evidence="2 3" key="1">
    <citation type="journal article" date="2015" name="Stand. Genomic Sci.">
        <title>Genomic Encyclopedia of Bacterial and Archaeal Type Strains, Phase III: the genomes of soil and plant-associated and newly described type strains.</title>
        <authorList>
            <person name="Whitman W.B."/>
            <person name="Woyke T."/>
            <person name="Klenk H.P."/>
            <person name="Zhou Y."/>
            <person name="Lilburn T.G."/>
            <person name="Beck B.J."/>
            <person name="De Vos P."/>
            <person name="Vandamme P."/>
            <person name="Eisen J.A."/>
            <person name="Garrity G."/>
            <person name="Hugenholtz P."/>
            <person name="Kyrpides N.C."/>
        </authorList>
    </citation>
    <scope>NUCLEOTIDE SEQUENCE [LARGE SCALE GENOMIC DNA]</scope>
    <source>
        <strain evidence="2 3">CGMCC 1.7748</strain>
    </source>
</reference>
<evidence type="ECO:0000313" key="3">
    <source>
        <dbReference type="Proteomes" id="UP000316624"/>
    </source>
</evidence>
<name>A0A562KL63_SPHWJ</name>
<dbReference type="Proteomes" id="UP000316624">
    <property type="component" value="Unassembled WGS sequence"/>
</dbReference>
<comment type="caution">
    <text evidence="2">The sequence shown here is derived from an EMBL/GenBank/DDBJ whole genome shotgun (WGS) entry which is preliminary data.</text>
</comment>
<dbReference type="EMBL" id="VLKK01000003">
    <property type="protein sequence ID" value="TWH96149.1"/>
    <property type="molecule type" value="Genomic_DNA"/>
</dbReference>
<proteinExistence type="predicted"/>
<accession>A0A562KL63</accession>
<keyword evidence="3" id="KW-1185">Reference proteome</keyword>
<dbReference type="AlphaFoldDB" id="A0A562KL63"/>
<organism evidence="2 3">
    <name type="scientific">Sphingobium wenxiniae (strain DSM 21828 / CGMCC 1.7748 / JZ-1)</name>
    <dbReference type="NCBI Taxonomy" id="595605"/>
    <lineage>
        <taxon>Bacteria</taxon>
        <taxon>Pseudomonadati</taxon>
        <taxon>Pseudomonadota</taxon>
        <taxon>Alphaproteobacteria</taxon>
        <taxon>Sphingomonadales</taxon>
        <taxon>Sphingomonadaceae</taxon>
        <taxon>Sphingobium</taxon>
    </lineage>
</organism>